<keyword evidence="2" id="KW-0547">Nucleotide-binding</keyword>
<evidence type="ECO:0000313" key="5">
    <source>
        <dbReference type="Proteomes" id="UP001148313"/>
    </source>
</evidence>
<evidence type="ECO:0000256" key="2">
    <source>
        <dbReference type="PROSITE-ProRule" id="PRU00409"/>
    </source>
</evidence>
<keyword evidence="1" id="KW-0816">Tricarboxylic acid cycle</keyword>
<dbReference type="Pfam" id="PF13549">
    <property type="entry name" value="ATP-grasp_5"/>
    <property type="match status" value="1"/>
</dbReference>
<reference evidence="4" key="1">
    <citation type="submission" date="2022-11" db="EMBL/GenBank/DDBJ databases">
        <title>Hoeflea poritis sp. nov., isolated from scleractinian coral Porites lutea.</title>
        <authorList>
            <person name="Zhang G."/>
            <person name="Wei Q."/>
            <person name="Cai L."/>
        </authorList>
    </citation>
    <scope>NUCLEOTIDE SEQUENCE</scope>
    <source>
        <strain evidence="4">E7-10</strain>
    </source>
</reference>
<dbReference type="Pfam" id="PF13607">
    <property type="entry name" value="Succ_CoA_lig"/>
    <property type="match status" value="1"/>
</dbReference>
<dbReference type="EMBL" id="JAPJZH010000001">
    <property type="protein sequence ID" value="MDA4844096.1"/>
    <property type="molecule type" value="Genomic_DNA"/>
</dbReference>
<dbReference type="Pfam" id="PF13380">
    <property type="entry name" value="CoA_binding_2"/>
    <property type="match status" value="1"/>
</dbReference>
<dbReference type="SMART" id="SM00881">
    <property type="entry name" value="CoA_binding"/>
    <property type="match status" value="1"/>
</dbReference>
<dbReference type="PROSITE" id="PS50975">
    <property type="entry name" value="ATP_GRASP"/>
    <property type="match status" value="1"/>
</dbReference>
<dbReference type="InterPro" id="IPR036291">
    <property type="entry name" value="NAD(P)-bd_dom_sf"/>
</dbReference>
<dbReference type="PANTHER" id="PTHR42793:SF4">
    <property type="entry name" value="BLL6376 PROTEIN"/>
    <property type="match status" value="1"/>
</dbReference>
<evidence type="ECO:0000259" key="3">
    <source>
        <dbReference type="PROSITE" id="PS50975"/>
    </source>
</evidence>
<dbReference type="Gene3D" id="3.30.470.20">
    <property type="entry name" value="ATP-grasp fold, B domain"/>
    <property type="match status" value="1"/>
</dbReference>
<dbReference type="Gene3D" id="3.40.50.261">
    <property type="entry name" value="Succinyl-CoA synthetase domains"/>
    <property type="match status" value="2"/>
</dbReference>
<dbReference type="PANTHER" id="PTHR42793">
    <property type="entry name" value="COA BINDING DOMAIN CONTAINING PROTEIN"/>
    <property type="match status" value="1"/>
</dbReference>
<keyword evidence="4" id="KW-0436">Ligase</keyword>
<organism evidence="4 5">
    <name type="scientific">Hoeflea poritis</name>
    <dbReference type="NCBI Taxonomy" id="2993659"/>
    <lineage>
        <taxon>Bacteria</taxon>
        <taxon>Pseudomonadati</taxon>
        <taxon>Pseudomonadota</taxon>
        <taxon>Alphaproteobacteria</taxon>
        <taxon>Hyphomicrobiales</taxon>
        <taxon>Rhizobiaceae</taxon>
        <taxon>Hoeflea</taxon>
    </lineage>
</organism>
<dbReference type="Gene3D" id="3.30.1490.20">
    <property type="entry name" value="ATP-grasp fold, A domain"/>
    <property type="match status" value="1"/>
</dbReference>
<dbReference type="InterPro" id="IPR032875">
    <property type="entry name" value="Succ_CoA_lig_flav_dom"/>
</dbReference>
<dbReference type="SUPFAM" id="SSF56059">
    <property type="entry name" value="Glutathione synthetase ATP-binding domain-like"/>
    <property type="match status" value="1"/>
</dbReference>
<dbReference type="InterPro" id="IPR003781">
    <property type="entry name" value="CoA-bd"/>
</dbReference>
<evidence type="ECO:0000256" key="1">
    <source>
        <dbReference type="ARBA" id="ARBA00022532"/>
    </source>
</evidence>
<name>A0ABT4VHA6_9HYPH</name>
<dbReference type="GO" id="GO:0016874">
    <property type="term" value="F:ligase activity"/>
    <property type="evidence" value="ECO:0007669"/>
    <property type="project" value="UniProtKB-KW"/>
</dbReference>
<dbReference type="Gene3D" id="3.40.50.720">
    <property type="entry name" value="NAD(P)-binding Rossmann-like Domain"/>
    <property type="match status" value="1"/>
</dbReference>
<dbReference type="InterPro" id="IPR016102">
    <property type="entry name" value="Succinyl-CoA_synth-like"/>
</dbReference>
<proteinExistence type="predicted"/>
<gene>
    <name evidence="4" type="ORF">OOZ53_01995</name>
</gene>
<keyword evidence="2" id="KW-0067">ATP-binding</keyword>
<dbReference type="InterPro" id="IPR013815">
    <property type="entry name" value="ATP_grasp_subdomain_1"/>
</dbReference>
<feature type="domain" description="ATP-grasp" evidence="3">
    <location>
        <begin position="476"/>
        <end position="512"/>
    </location>
</feature>
<keyword evidence="5" id="KW-1185">Reference proteome</keyword>
<dbReference type="InterPro" id="IPR011761">
    <property type="entry name" value="ATP-grasp"/>
</dbReference>
<sequence>MSQIQRLLRPRSIAVVGGGAWCEAVVTQNRKMGFAGDIWPVHPTRDTVGGLPAYAAIGALPGIPDAAFIGVNRHATIETVRALNAAGAGGAVCFASGFRETADGVDLQLELLEAAGDVTLLGPNCYGFVNYLDGALLWPDQHGGARVSRGAAIVTQSSNIAINLTMQKRSLPLAYVITAGNQAQIGLAEIGRALLEDSRVSVLGLHIEGIEDVRAFEALAASARKLGKPVVALKVGDSEHARAAALTHTASLAGHSAGATAFFRRLGMGQVNTLSEFLEALKLLHATGPLASRRIASMSCSGGEAALIADAAHRHGLEFPTLSAQQEARLRDLLGPLVTPANPLDYHTQIWRDEAALTETFCTMAEGTHALTLLVLDFPRGDRCDQSDWDRLVSATLAARDRAGRDFAVVSSLPENMPEDIANRLLSGGVVPLNGLEEACAAIRCAADAETKPEYAPVLTAPAPSSPRTLSEADAKAELARFGIAVPMAQSAKTPEEAAIVADELGFPVVLKGEGFAHKSEQGAVVLGLWTAAAVEDAAKNMSAERFLVEQQILGGVAELLIGIVRDDAHGFLLTIAAGGTLTELLKDRQSLLVPASPEMIGNALDALRIAPLLNGYRGAPAASRSAIVSAIMAVQDYVIANADGLAEVEVNPLLCGPDFAIAADALISREDAHV</sequence>
<comment type="caution">
    <text evidence="4">The sequence shown here is derived from an EMBL/GenBank/DDBJ whole genome shotgun (WGS) entry which is preliminary data.</text>
</comment>
<dbReference type="SUPFAM" id="SSF51735">
    <property type="entry name" value="NAD(P)-binding Rossmann-fold domains"/>
    <property type="match status" value="1"/>
</dbReference>
<dbReference type="SUPFAM" id="SSF52210">
    <property type="entry name" value="Succinyl-CoA synthetase domains"/>
    <property type="match status" value="2"/>
</dbReference>
<protein>
    <submittedName>
        <fullName evidence="4">Acetate--CoA ligase family protein</fullName>
    </submittedName>
</protein>
<evidence type="ECO:0000313" key="4">
    <source>
        <dbReference type="EMBL" id="MDA4844096.1"/>
    </source>
</evidence>
<dbReference type="RefSeq" id="WP_271087619.1">
    <property type="nucleotide sequence ID" value="NZ_JAPJZH010000001.1"/>
</dbReference>
<dbReference type="Proteomes" id="UP001148313">
    <property type="component" value="Unassembled WGS sequence"/>
</dbReference>
<accession>A0ABT4VHA6</accession>